<dbReference type="AlphaFoldDB" id="A0AAV9NWW3"/>
<organism evidence="4 5">
    <name type="scientific">Saxophila tyrrhenica</name>
    <dbReference type="NCBI Taxonomy" id="1690608"/>
    <lineage>
        <taxon>Eukaryota</taxon>
        <taxon>Fungi</taxon>
        <taxon>Dikarya</taxon>
        <taxon>Ascomycota</taxon>
        <taxon>Pezizomycotina</taxon>
        <taxon>Dothideomycetes</taxon>
        <taxon>Dothideomycetidae</taxon>
        <taxon>Mycosphaerellales</taxon>
        <taxon>Extremaceae</taxon>
        <taxon>Saxophila</taxon>
    </lineage>
</organism>
<dbReference type="InterPro" id="IPR036686">
    <property type="entry name" value="Class_II_Hydrophobin_sf"/>
</dbReference>
<dbReference type="GO" id="GO:0005576">
    <property type="term" value="C:extracellular region"/>
    <property type="evidence" value="ECO:0007669"/>
    <property type="project" value="InterPro"/>
</dbReference>
<dbReference type="CDD" id="cd23508">
    <property type="entry name" value="hydrophobin_II"/>
    <property type="match status" value="1"/>
</dbReference>
<dbReference type="EMBL" id="JAVRRT010000024">
    <property type="protein sequence ID" value="KAK5163625.1"/>
    <property type="molecule type" value="Genomic_DNA"/>
</dbReference>
<dbReference type="Pfam" id="PF06766">
    <property type="entry name" value="Hydrophobin_2"/>
    <property type="match status" value="1"/>
</dbReference>
<accession>A0AAV9NWW3</accession>
<evidence type="ECO:0000256" key="3">
    <source>
        <dbReference type="SAM" id="SignalP"/>
    </source>
</evidence>
<evidence type="ECO:0000313" key="4">
    <source>
        <dbReference type="EMBL" id="KAK5163625.1"/>
    </source>
</evidence>
<keyword evidence="3" id="KW-0732">Signal</keyword>
<gene>
    <name evidence="4" type="ORF">LTR77_010574</name>
</gene>
<dbReference type="SUPFAM" id="SSF101751">
    <property type="entry name" value="Hydrophobin II, HfbII"/>
    <property type="match status" value="1"/>
</dbReference>
<dbReference type="InterPro" id="IPR010636">
    <property type="entry name" value="Class_II_hydrophobin"/>
</dbReference>
<proteinExistence type="inferred from homology"/>
<dbReference type="Gene3D" id="3.20.120.10">
    <property type="entry name" value="Hydrophobin"/>
    <property type="match status" value="1"/>
</dbReference>
<dbReference type="PANTHER" id="PTHR42341:SF2">
    <property type="entry name" value="HYDROPHOBIN"/>
    <property type="match status" value="1"/>
</dbReference>
<dbReference type="PANTHER" id="PTHR42341">
    <property type="entry name" value="HYDROPHOBIN"/>
    <property type="match status" value="1"/>
</dbReference>
<feature type="chain" id="PRO_5043832901" evidence="3">
    <location>
        <begin position="17"/>
        <end position="87"/>
    </location>
</feature>
<comment type="caution">
    <text evidence="4">The sequence shown here is derived from an EMBL/GenBank/DDBJ whole genome shotgun (WGS) entry which is preliminary data.</text>
</comment>
<protein>
    <submittedName>
        <fullName evidence="4">Uncharacterized protein</fullName>
    </submittedName>
</protein>
<evidence type="ECO:0000256" key="1">
    <source>
        <dbReference type="ARBA" id="ARBA00009576"/>
    </source>
</evidence>
<dbReference type="RefSeq" id="XP_064654067.1">
    <property type="nucleotide sequence ID" value="XM_064807792.1"/>
</dbReference>
<keyword evidence="5" id="KW-1185">Reference proteome</keyword>
<dbReference type="GeneID" id="89931900"/>
<sequence>MQFKLLALAFAAMASANPLVKRAVCPAGQTPSCCQLDVDGVVDTPCESPDGTPKSQAGFERACAATGTTAMCCTLVVDGIGVICNAP</sequence>
<name>A0AAV9NWW3_9PEZI</name>
<feature type="signal peptide" evidence="3">
    <location>
        <begin position="1"/>
        <end position="16"/>
    </location>
</feature>
<reference evidence="4 5" key="1">
    <citation type="submission" date="2023-08" db="EMBL/GenBank/DDBJ databases">
        <title>Black Yeasts Isolated from many extreme environments.</title>
        <authorList>
            <person name="Coleine C."/>
            <person name="Stajich J.E."/>
            <person name="Selbmann L."/>
        </authorList>
    </citation>
    <scope>NUCLEOTIDE SEQUENCE [LARGE SCALE GENOMIC DNA]</scope>
    <source>
        <strain evidence="4 5">CCFEE 5935</strain>
    </source>
</reference>
<comment type="similarity">
    <text evidence="1">Belongs to the cerato-ulmin hydrophobin family.</text>
</comment>
<dbReference type="Proteomes" id="UP001337655">
    <property type="component" value="Unassembled WGS sequence"/>
</dbReference>
<evidence type="ECO:0000313" key="5">
    <source>
        <dbReference type="Proteomes" id="UP001337655"/>
    </source>
</evidence>
<evidence type="ECO:0000256" key="2">
    <source>
        <dbReference type="ARBA" id="ARBA00023157"/>
    </source>
</evidence>
<keyword evidence="2" id="KW-1015">Disulfide bond</keyword>